<evidence type="ECO:0000256" key="1">
    <source>
        <dbReference type="SAM" id="Phobius"/>
    </source>
</evidence>
<evidence type="ECO:0000313" key="4">
    <source>
        <dbReference type="Proteomes" id="UP000245629"/>
    </source>
</evidence>
<name>A0A2S2CNA9_9PROT</name>
<dbReference type="AlphaFoldDB" id="A0A2S2CNA9"/>
<keyword evidence="1" id="KW-0812">Transmembrane</keyword>
<keyword evidence="1" id="KW-0472">Membrane</keyword>
<sequence length="124" mass="13381">MTYATWKERNDKGVVDIVNLVLGAVLFLAPWLFGFADQMAPAWNAWGTGVVIVALAVAAIFAFAVWEEWANLLVGLWAVVSPWVLGFAGNAQAMWSHVAIGLVVALLSAGMGWYAHRNPPRATA</sequence>
<accession>A0A2S2CNA9</accession>
<protein>
    <recommendedName>
        <fullName evidence="2">SPW repeat-containing integral membrane domain-containing protein</fullName>
    </recommendedName>
</protein>
<reference evidence="4" key="1">
    <citation type="submission" date="2018-05" db="EMBL/GenBank/DDBJ databases">
        <title>Azospirillum thermophila sp. nov., a novel isolated from hot spring.</title>
        <authorList>
            <person name="Zhao Z."/>
        </authorList>
    </citation>
    <scope>NUCLEOTIDE SEQUENCE [LARGE SCALE GENOMIC DNA]</scope>
    <source>
        <strain evidence="4">CFH 70021</strain>
    </source>
</reference>
<feature type="transmembrane region" description="Helical" evidence="1">
    <location>
        <begin position="45"/>
        <end position="65"/>
    </location>
</feature>
<feature type="transmembrane region" description="Helical" evidence="1">
    <location>
        <begin position="95"/>
        <end position="115"/>
    </location>
</feature>
<evidence type="ECO:0000259" key="2">
    <source>
        <dbReference type="Pfam" id="PF03779"/>
    </source>
</evidence>
<evidence type="ECO:0000313" key="3">
    <source>
        <dbReference type="EMBL" id="AWK86013.1"/>
    </source>
</evidence>
<feature type="transmembrane region" description="Helical" evidence="1">
    <location>
        <begin position="72"/>
        <end position="89"/>
    </location>
</feature>
<dbReference type="Pfam" id="PF03779">
    <property type="entry name" value="SPW"/>
    <property type="match status" value="1"/>
</dbReference>
<proteinExistence type="predicted"/>
<keyword evidence="4" id="KW-1185">Reference proteome</keyword>
<dbReference type="InterPro" id="IPR005530">
    <property type="entry name" value="SPW"/>
</dbReference>
<organism evidence="3 4">
    <name type="scientific">Azospirillum thermophilum</name>
    <dbReference type="NCBI Taxonomy" id="2202148"/>
    <lineage>
        <taxon>Bacteria</taxon>
        <taxon>Pseudomonadati</taxon>
        <taxon>Pseudomonadota</taxon>
        <taxon>Alphaproteobacteria</taxon>
        <taxon>Rhodospirillales</taxon>
        <taxon>Azospirillaceae</taxon>
        <taxon>Azospirillum</taxon>
    </lineage>
</organism>
<keyword evidence="1" id="KW-1133">Transmembrane helix</keyword>
<dbReference type="OrthoDB" id="166183at2"/>
<dbReference type="RefSeq" id="WP_109325653.1">
    <property type="nucleotide sequence ID" value="NZ_CP029353.1"/>
</dbReference>
<dbReference type="KEGG" id="azz:DEW08_06870"/>
<dbReference type="EMBL" id="CP029353">
    <property type="protein sequence ID" value="AWK86013.1"/>
    <property type="molecule type" value="Genomic_DNA"/>
</dbReference>
<dbReference type="Proteomes" id="UP000245629">
    <property type="component" value="Chromosome 2"/>
</dbReference>
<feature type="transmembrane region" description="Helical" evidence="1">
    <location>
        <begin position="12"/>
        <end position="33"/>
    </location>
</feature>
<gene>
    <name evidence="3" type="ORF">DEW08_06870</name>
</gene>
<feature type="domain" description="SPW repeat-containing integral membrane" evidence="2">
    <location>
        <begin position="15"/>
        <end position="109"/>
    </location>
</feature>